<dbReference type="PROSITE" id="PS50330">
    <property type="entry name" value="UIM"/>
    <property type="match status" value="2"/>
</dbReference>
<dbReference type="InterPro" id="IPR017073">
    <property type="entry name" value="HGS/VPS27"/>
</dbReference>
<dbReference type="Gene3D" id="6.10.140.100">
    <property type="match status" value="1"/>
</dbReference>
<keyword evidence="16" id="KW-1185">Reference proteome</keyword>
<feature type="compositionally biased region" description="Low complexity" evidence="12">
    <location>
        <begin position="291"/>
        <end position="300"/>
    </location>
</feature>
<feature type="compositionally biased region" description="Acidic residues" evidence="12">
    <location>
        <begin position="601"/>
        <end position="610"/>
    </location>
</feature>
<dbReference type="eggNOG" id="KOG1818">
    <property type="taxonomic scope" value="Eukaryota"/>
</dbReference>
<evidence type="ECO:0000256" key="12">
    <source>
        <dbReference type="SAM" id="MobiDB-lite"/>
    </source>
</evidence>
<feature type="compositionally biased region" description="Low complexity" evidence="12">
    <location>
        <begin position="330"/>
        <end position="341"/>
    </location>
</feature>
<evidence type="ECO:0000256" key="2">
    <source>
        <dbReference type="ARBA" id="ARBA00008597"/>
    </source>
</evidence>
<dbReference type="CDD" id="cd16979">
    <property type="entry name" value="VHS_Vps27"/>
    <property type="match status" value="1"/>
</dbReference>
<dbReference type="Gene3D" id="1.20.5.1940">
    <property type="match status" value="1"/>
</dbReference>
<dbReference type="GO" id="GO:0008270">
    <property type="term" value="F:zinc ion binding"/>
    <property type="evidence" value="ECO:0007669"/>
    <property type="project" value="UniProtKB-KW"/>
</dbReference>
<evidence type="ECO:0000256" key="4">
    <source>
        <dbReference type="ARBA" id="ARBA00022723"/>
    </source>
</evidence>
<feature type="compositionally biased region" description="Polar residues" evidence="12">
    <location>
        <begin position="507"/>
        <end position="535"/>
    </location>
</feature>
<dbReference type="Pfam" id="PF21356">
    <property type="entry name" value="Vps27_GAT-like"/>
    <property type="match status" value="1"/>
</dbReference>
<evidence type="ECO:0000256" key="7">
    <source>
        <dbReference type="ARBA" id="ARBA00022771"/>
    </source>
</evidence>
<dbReference type="Gene3D" id="1.25.40.90">
    <property type="match status" value="1"/>
</dbReference>
<dbReference type="InterPro" id="IPR049425">
    <property type="entry name" value="Vps27_GAT-like"/>
</dbReference>
<dbReference type="InterPro" id="IPR008942">
    <property type="entry name" value="ENTH_VHS"/>
</dbReference>
<dbReference type="AlphaFoldDB" id="K0KGU5"/>
<protein>
    <recommendedName>
        <fullName evidence="3 10">Vacuolar protein sorting-associated protein 27</fullName>
    </recommendedName>
</protein>
<dbReference type="PIRSF" id="PIRSF036956">
    <property type="entry name" value="Hrs_Vps27"/>
    <property type="match status" value="1"/>
</dbReference>
<keyword evidence="4" id="KW-0479">Metal-binding</keyword>
<feature type="domain" description="FYVE-type" evidence="13">
    <location>
        <begin position="169"/>
        <end position="229"/>
    </location>
</feature>
<keyword evidence="7 11" id="KW-0863">Zinc-finger</keyword>
<keyword evidence="6 10" id="KW-0967">Endosome</keyword>
<name>K0KGU5_WICCF</name>
<evidence type="ECO:0000256" key="6">
    <source>
        <dbReference type="ARBA" id="ARBA00022753"/>
    </source>
</evidence>
<feature type="compositionally biased region" description="Low complexity" evidence="12">
    <location>
        <begin position="549"/>
        <end position="577"/>
    </location>
</feature>
<evidence type="ECO:0000259" key="13">
    <source>
        <dbReference type="PROSITE" id="PS50178"/>
    </source>
</evidence>
<dbReference type="SMART" id="SM00726">
    <property type="entry name" value="UIM"/>
    <property type="match status" value="2"/>
</dbReference>
<dbReference type="Pfam" id="PF00790">
    <property type="entry name" value="VHS"/>
    <property type="match status" value="1"/>
</dbReference>
<evidence type="ECO:0000313" key="15">
    <source>
        <dbReference type="EMBL" id="CCH44400.1"/>
    </source>
</evidence>
<keyword evidence="8" id="KW-0862">Zinc</keyword>
<keyword evidence="5" id="KW-0677">Repeat</keyword>
<dbReference type="Pfam" id="PF01363">
    <property type="entry name" value="FYVE"/>
    <property type="match status" value="1"/>
</dbReference>
<dbReference type="Proteomes" id="UP000009328">
    <property type="component" value="Unassembled WGS sequence"/>
</dbReference>
<dbReference type="GO" id="GO:0032266">
    <property type="term" value="F:phosphatidylinositol-3-phosphate binding"/>
    <property type="evidence" value="ECO:0007669"/>
    <property type="project" value="UniProtKB-ARBA"/>
</dbReference>
<evidence type="ECO:0000256" key="11">
    <source>
        <dbReference type="PROSITE-ProRule" id="PRU00091"/>
    </source>
</evidence>
<feature type="domain" description="VHS" evidence="14">
    <location>
        <begin position="20"/>
        <end position="150"/>
    </location>
</feature>
<gene>
    <name evidence="15" type="ORF">BN7_3963</name>
</gene>
<dbReference type="GO" id="GO:0010008">
    <property type="term" value="C:endosome membrane"/>
    <property type="evidence" value="ECO:0007669"/>
    <property type="project" value="UniProtKB-SubCell"/>
</dbReference>
<feature type="region of interest" description="Disordered" evidence="12">
    <location>
        <begin position="549"/>
        <end position="658"/>
    </location>
</feature>
<feature type="region of interest" description="Disordered" evidence="12">
    <location>
        <begin position="232"/>
        <end position="260"/>
    </location>
</feature>
<proteinExistence type="inferred from homology"/>
<evidence type="ECO:0000256" key="1">
    <source>
        <dbReference type="ARBA" id="ARBA00004125"/>
    </source>
</evidence>
<dbReference type="GO" id="GO:0006623">
    <property type="term" value="P:protein targeting to vacuole"/>
    <property type="evidence" value="ECO:0007669"/>
    <property type="project" value="TreeGrafter"/>
</dbReference>
<dbReference type="SUPFAM" id="SSF48464">
    <property type="entry name" value="ENTH/VHS domain"/>
    <property type="match status" value="1"/>
</dbReference>
<comment type="subcellular location">
    <subcellularLocation>
        <location evidence="1 10">Endosome membrane</location>
        <topology evidence="1 10">Peripheral membrane protein</topology>
        <orientation evidence="1 10">Cytoplasmic side</orientation>
    </subcellularLocation>
</comment>
<dbReference type="SUPFAM" id="SSF57903">
    <property type="entry name" value="FYVE/PHD zinc finger"/>
    <property type="match status" value="1"/>
</dbReference>
<dbReference type="HOGENOM" id="CLU_011862_2_0_1"/>
<accession>K0KGU5</accession>
<dbReference type="PANTHER" id="PTHR47794:SF1">
    <property type="entry name" value="VACUOLAR PROTEIN SORTING-ASSOCIATED PROTEIN 27"/>
    <property type="match status" value="1"/>
</dbReference>
<evidence type="ECO:0000256" key="10">
    <source>
        <dbReference type="PIRNR" id="PIRNR036956"/>
    </source>
</evidence>
<dbReference type="SMART" id="SM00064">
    <property type="entry name" value="FYVE"/>
    <property type="match status" value="1"/>
</dbReference>
<dbReference type="Gene3D" id="3.30.40.10">
    <property type="entry name" value="Zinc/RING finger domain, C3HC4 (zinc finger)"/>
    <property type="match status" value="1"/>
</dbReference>
<evidence type="ECO:0000256" key="8">
    <source>
        <dbReference type="ARBA" id="ARBA00022833"/>
    </source>
</evidence>
<feature type="region of interest" description="Disordered" evidence="12">
    <location>
        <begin position="324"/>
        <end position="378"/>
    </location>
</feature>
<dbReference type="PANTHER" id="PTHR47794">
    <property type="entry name" value="VACUOLAR PROTEIN SORTING-ASSOCIATED PROTEIN 27"/>
    <property type="match status" value="1"/>
</dbReference>
<dbReference type="GO" id="GO:0043328">
    <property type="term" value="P:protein transport to vacuole involved in ubiquitin-dependent protein catabolic process via the multivesicular body sorting pathway"/>
    <property type="evidence" value="ECO:0007669"/>
    <property type="project" value="TreeGrafter"/>
</dbReference>
<feature type="compositionally biased region" description="Basic residues" evidence="12">
    <location>
        <begin position="233"/>
        <end position="243"/>
    </location>
</feature>
<dbReference type="InterPro" id="IPR013083">
    <property type="entry name" value="Znf_RING/FYVE/PHD"/>
</dbReference>
<comment type="subunit">
    <text evidence="10">Component of the ESCRT-0 complex composed of HSE1 and VPS27.</text>
</comment>
<sequence>MSWFGSNTVSIDSQIEKATDESIPFGETDLSTSLEITDLIRSKQVLPKDAMRSLKKRLTSSKNPNTQLSTLHLIDTCVKNGGYHFIVEISTREFIDSINLIIRDDETNENVRDLALDLIQNWSLAFKDNFQFKYLGQIYENLQKSGYSFPTVGSEISTKLFDSNAPPEWEDSDACMICSTLFSMLNRKHHCRNCGGVFCTTHSSKFLSLSHLGIIEPVRVCDTCFDELDSKKSKGKKTRRSKHQKDVSRARAQYDSDDDEDLKKALELSLRESQGFTQVPIPVIPSKQDQKSSSQQQKQTSNEDEEDEDMKAAIAASLKDLEDKKQALEQQQQQQQQQPPQDNSPYANLLPQSSGYQQQQQHVQQQVQQPPQDLPNYLTSQDESNIIQFNNKVSYYESTPYAQNDLNELHNSYRQVIPTIPKISYELNNSINKYDEFIDLNSKIDTVMRLYNKMLDDKIEKENNLTRAPVPVPSDPYGYQQQYQHYPSQQYQQQYQSQQYNQQQGYTPLNQQYSGQTPQFVQSPSLERQQVELQKQSYQSPVQQYLQPHLQQVQSSPQLQQQAPQVPQQAPQQAPQPRYEESVPSYNEALEQEPQEYQPPQEEEEEEEEFSAPPSQIPYENKVEEPIPQHLPSEPSIPVSQPQQVQQIPSQQVPSQVPNGYKYQQKVTDFSFPTVPLNKPPQEETIHVKEDKKPIVEETLIEL</sequence>
<feature type="compositionally biased region" description="Low complexity" evidence="12">
    <location>
        <begin position="357"/>
        <end position="371"/>
    </location>
</feature>
<dbReference type="GO" id="GO:0033565">
    <property type="term" value="C:ESCRT-0 complex"/>
    <property type="evidence" value="ECO:0007669"/>
    <property type="project" value="TreeGrafter"/>
</dbReference>
<feature type="region of interest" description="Disordered" evidence="12">
    <location>
        <begin position="465"/>
        <end position="535"/>
    </location>
</feature>
<dbReference type="FunCoup" id="K0KGU5">
    <property type="interactions" value="120"/>
</dbReference>
<dbReference type="EMBL" id="CAIF01000123">
    <property type="protein sequence ID" value="CCH44400.1"/>
    <property type="molecule type" value="Genomic_DNA"/>
</dbReference>
<feature type="compositionally biased region" description="Low complexity" evidence="12">
    <location>
        <begin position="476"/>
        <end position="506"/>
    </location>
</feature>
<dbReference type="SMART" id="SM00288">
    <property type="entry name" value="VHS"/>
    <property type="match status" value="1"/>
</dbReference>
<evidence type="ECO:0000256" key="9">
    <source>
        <dbReference type="ARBA" id="ARBA00023136"/>
    </source>
</evidence>
<dbReference type="STRING" id="1206466.K0KGU5"/>
<dbReference type="InterPro" id="IPR017455">
    <property type="entry name" value="Znf_FYVE-rel"/>
</dbReference>
<evidence type="ECO:0000256" key="3">
    <source>
        <dbReference type="ARBA" id="ARBA00017753"/>
    </source>
</evidence>
<feature type="compositionally biased region" description="Basic and acidic residues" evidence="12">
    <location>
        <begin position="244"/>
        <end position="254"/>
    </location>
</feature>
<dbReference type="InterPro" id="IPR002014">
    <property type="entry name" value="VHS_dom"/>
</dbReference>
<feature type="compositionally biased region" description="Polar residues" evidence="12">
    <location>
        <begin position="343"/>
        <end position="356"/>
    </location>
</feature>
<reference evidence="15 16" key="1">
    <citation type="journal article" date="2012" name="Eukaryot. Cell">
        <title>Draft genome sequence of Wickerhamomyces ciferrii NRRL Y-1031 F-60-10.</title>
        <authorList>
            <person name="Schneider J."/>
            <person name="Andrea H."/>
            <person name="Blom J."/>
            <person name="Jaenicke S."/>
            <person name="Ruckert C."/>
            <person name="Schorsch C."/>
            <person name="Szczepanowski R."/>
            <person name="Farwick M."/>
            <person name="Goesmann A."/>
            <person name="Puhler A."/>
            <person name="Schaffer S."/>
            <person name="Tauch A."/>
            <person name="Kohler T."/>
            <person name="Brinkrolf K."/>
        </authorList>
    </citation>
    <scope>NUCLEOTIDE SEQUENCE [LARGE SCALE GENOMIC DNA]</scope>
    <source>
        <strain evidence="16">ATCC 14091 / BCRC 22168 / CBS 111 / JCM 3599 / NBRC 0793 / NRRL Y-1031 F-60-10</strain>
    </source>
</reference>
<dbReference type="PROSITE" id="PS50178">
    <property type="entry name" value="ZF_FYVE"/>
    <property type="match status" value="1"/>
</dbReference>
<dbReference type="PROSITE" id="PS50179">
    <property type="entry name" value="VHS"/>
    <property type="match status" value="1"/>
</dbReference>
<dbReference type="InterPro" id="IPR000306">
    <property type="entry name" value="Znf_FYVE"/>
</dbReference>
<comment type="function">
    <text evidence="10">Component of the ESCRT-0 complex which is the sorting receptor for ubiquitinated cargo proteins at the multivesicular body (MVB) and recruits ESCRT-I to the MVB outer membrane.</text>
</comment>
<comment type="caution">
    <text evidence="15">The sequence shown here is derived from an EMBL/GenBank/DDBJ whole genome shotgun (WGS) entry which is preliminary data.</text>
</comment>
<evidence type="ECO:0000259" key="14">
    <source>
        <dbReference type="PROSITE" id="PS50179"/>
    </source>
</evidence>
<dbReference type="GO" id="GO:0043130">
    <property type="term" value="F:ubiquitin binding"/>
    <property type="evidence" value="ECO:0007669"/>
    <property type="project" value="InterPro"/>
</dbReference>
<dbReference type="InParanoid" id="K0KGU5"/>
<feature type="compositionally biased region" description="Low complexity" evidence="12">
    <location>
        <begin position="636"/>
        <end position="658"/>
    </location>
</feature>
<organism evidence="15 16">
    <name type="scientific">Wickerhamomyces ciferrii (strain ATCC 14091 / BCRC 22168 / CBS 111 / JCM 3599 / NBRC 0793 / NRRL Y-1031 F-60-10)</name>
    <name type="common">Yeast</name>
    <name type="synonym">Pichia ciferrii</name>
    <dbReference type="NCBI Taxonomy" id="1206466"/>
    <lineage>
        <taxon>Eukaryota</taxon>
        <taxon>Fungi</taxon>
        <taxon>Dikarya</taxon>
        <taxon>Ascomycota</taxon>
        <taxon>Saccharomycotina</taxon>
        <taxon>Saccharomycetes</taxon>
        <taxon>Phaffomycetales</taxon>
        <taxon>Wickerhamomycetaceae</taxon>
        <taxon>Wickerhamomyces</taxon>
    </lineage>
</organism>
<dbReference type="InterPro" id="IPR003903">
    <property type="entry name" value="UIM_dom"/>
</dbReference>
<keyword evidence="9 10" id="KW-0472">Membrane</keyword>
<dbReference type="Pfam" id="PF02809">
    <property type="entry name" value="UIM"/>
    <property type="match status" value="2"/>
</dbReference>
<evidence type="ECO:0000313" key="16">
    <source>
        <dbReference type="Proteomes" id="UP000009328"/>
    </source>
</evidence>
<dbReference type="InterPro" id="IPR011011">
    <property type="entry name" value="Znf_FYVE_PHD"/>
</dbReference>
<evidence type="ECO:0000256" key="5">
    <source>
        <dbReference type="ARBA" id="ARBA00022737"/>
    </source>
</evidence>
<feature type="region of interest" description="Disordered" evidence="12">
    <location>
        <begin position="277"/>
        <end position="309"/>
    </location>
</feature>
<comment type="similarity">
    <text evidence="2 10">Belongs to the VPS27 family.</text>
</comment>